<feature type="region of interest" description="Disordered" evidence="1">
    <location>
        <begin position="1"/>
        <end position="43"/>
    </location>
</feature>
<organism evidence="2 3">
    <name type="scientific">Taxus chinensis</name>
    <name type="common">Chinese yew</name>
    <name type="synonym">Taxus wallichiana var. chinensis</name>
    <dbReference type="NCBI Taxonomy" id="29808"/>
    <lineage>
        <taxon>Eukaryota</taxon>
        <taxon>Viridiplantae</taxon>
        <taxon>Streptophyta</taxon>
        <taxon>Embryophyta</taxon>
        <taxon>Tracheophyta</taxon>
        <taxon>Spermatophyta</taxon>
        <taxon>Pinopsida</taxon>
        <taxon>Pinidae</taxon>
        <taxon>Conifers II</taxon>
        <taxon>Cupressales</taxon>
        <taxon>Taxaceae</taxon>
        <taxon>Taxus</taxon>
    </lineage>
</organism>
<evidence type="ECO:0000313" key="2">
    <source>
        <dbReference type="EMBL" id="KAH9292147.1"/>
    </source>
</evidence>
<dbReference type="AlphaFoldDB" id="A0AA38C8C8"/>
<accession>A0AA38C8C8</accession>
<dbReference type="Proteomes" id="UP000824469">
    <property type="component" value="Unassembled WGS sequence"/>
</dbReference>
<protein>
    <submittedName>
        <fullName evidence="2">Uncharacterized protein</fullName>
    </submittedName>
</protein>
<gene>
    <name evidence="2" type="ORF">KI387_042670</name>
</gene>
<comment type="caution">
    <text evidence="2">The sequence shown here is derived from an EMBL/GenBank/DDBJ whole genome shotgun (WGS) entry which is preliminary data.</text>
</comment>
<sequence>SRNQSQKGRPQLVSTDKTSPQTCSTNPPKSVDSGCDSKRGQKSYFQPHRTLPEVVHSRRPERFTNQISSIDSSTALKPTVEKLVERHNVFVEDFKALKIDTVLLES</sequence>
<feature type="non-terminal residue" evidence="2">
    <location>
        <position position="1"/>
    </location>
</feature>
<feature type="compositionally biased region" description="Polar residues" evidence="1">
    <location>
        <begin position="1"/>
        <end position="28"/>
    </location>
</feature>
<name>A0AA38C8C8_TAXCH</name>
<keyword evidence="3" id="KW-1185">Reference proteome</keyword>
<evidence type="ECO:0000256" key="1">
    <source>
        <dbReference type="SAM" id="MobiDB-lite"/>
    </source>
</evidence>
<evidence type="ECO:0000313" key="3">
    <source>
        <dbReference type="Proteomes" id="UP000824469"/>
    </source>
</evidence>
<dbReference type="EMBL" id="JAHRHJ020003247">
    <property type="protein sequence ID" value="KAH9292147.1"/>
    <property type="molecule type" value="Genomic_DNA"/>
</dbReference>
<proteinExistence type="predicted"/>
<reference evidence="2 3" key="1">
    <citation type="journal article" date="2021" name="Nat. Plants">
        <title>The Taxus genome provides insights into paclitaxel biosynthesis.</title>
        <authorList>
            <person name="Xiong X."/>
            <person name="Gou J."/>
            <person name="Liao Q."/>
            <person name="Li Y."/>
            <person name="Zhou Q."/>
            <person name="Bi G."/>
            <person name="Li C."/>
            <person name="Du R."/>
            <person name="Wang X."/>
            <person name="Sun T."/>
            <person name="Guo L."/>
            <person name="Liang H."/>
            <person name="Lu P."/>
            <person name="Wu Y."/>
            <person name="Zhang Z."/>
            <person name="Ro D.K."/>
            <person name="Shang Y."/>
            <person name="Huang S."/>
            <person name="Yan J."/>
        </authorList>
    </citation>
    <scope>NUCLEOTIDE SEQUENCE [LARGE SCALE GENOMIC DNA]</scope>
    <source>
        <strain evidence="2">Ta-2019</strain>
    </source>
</reference>